<evidence type="ECO:0000313" key="6">
    <source>
        <dbReference type="Proteomes" id="UP001153636"/>
    </source>
</evidence>
<dbReference type="PANTHER" id="PTHR11913">
    <property type="entry name" value="COFILIN-RELATED"/>
    <property type="match status" value="1"/>
</dbReference>
<feature type="chain" id="PRO_5040268994" description="ADF-H domain-containing protein" evidence="3">
    <location>
        <begin position="18"/>
        <end position="148"/>
    </location>
</feature>
<evidence type="ECO:0000256" key="1">
    <source>
        <dbReference type="ARBA" id="ARBA00006844"/>
    </source>
</evidence>
<dbReference type="GO" id="GO:0015629">
    <property type="term" value="C:actin cytoskeleton"/>
    <property type="evidence" value="ECO:0007669"/>
    <property type="project" value="InterPro"/>
</dbReference>
<dbReference type="AlphaFoldDB" id="A0A9P0GDC3"/>
<evidence type="ECO:0000259" key="4">
    <source>
        <dbReference type="PROSITE" id="PS51263"/>
    </source>
</evidence>
<dbReference type="PROSITE" id="PS51263">
    <property type="entry name" value="ADF_H"/>
    <property type="match status" value="1"/>
</dbReference>
<feature type="signal peptide" evidence="3">
    <location>
        <begin position="1"/>
        <end position="17"/>
    </location>
</feature>
<keyword evidence="2" id="KW-0009">Actin-binding</keyword>
<reference evidence="5" key="1">
    <citation type="submission" date="2022-01" db="EMBL/GenBank/DDBJ databases">
        <authorList>
            <person name="King R."/>
        </authorList>
    </citation>
    <scope>NUCLEOTIDE SEQUENCE</scope>
</reference>
<proteinExistence type="inferred from homology"/>
<dbReference type="Proteomes" id="UP001153636">
    <property type="component" value="Chromosome 6"/>
</dbReference>
<dbReference type="SMART" id="SM00102">
    <property type="entry name" value="ADF"/>
    <property type="match status" value="1"/>
</dbReference>
<dbReference type="GO" id="GO:0003779">
    <property type="term" value="F:actin binding"/>
    <property type="evidence" value="ECO:0007669"/>
    <property type="project" value="UniProtKB-KW"/>
</dbReference>
<dbReference type="Pfam" id="PF00241">
    <property type="entry name" value="Cofilin_ADF"/>
    <property type="match status" value="1"/>
</dbReference>
<dbReference type="InterPro" id="IPR002108">
    <property type="entry name" value="ADF-H"/>
</dbReference>
<evidence type="ECO:0000256" key="2">
    <source>
        <dbReference type="ARBA" id="ARBA00023203"/>
    </source>
</evidence>
<name>A0A9P0GDC3_9CUCU</name>
<evidence type="ECO:0000313" key="5">
    <source>
        <dbReference type="EMBL" id="CAH1111559.1"/>
    </source>
</evidence>
<gene>
    <name evidence="5" type="ORF">PSYICH_LOCUS12461</name>
</gene>
<organism evidence="5 6">
    <name type="scientific">Psylliodes chrysocephalus</name>
    <dbReference type="NCBI Taxonomy" id="3402493"/>
    <lineage>
        <taxon>Eukaryota</taxon>
        <taxon>Metazoa</taxon>
        <taxon>Ecdysozoa</taxon>
        <taxon>Arthropoda</taxon>
        <taxon>Hexapoda</taxon>
        <taxon>Insecta</taxon>
        <taxon>Pterygota</taxon>
        <taxon>Neoptera</taxon>
        <taxon>Endopterygota</taxon>
        <taxon>Coleoptera</taxon>
        <taxon>Polyphaga</taxon>
        <taxon>Cucujiformia</taxon>
        <taxon>Chrysomeloidea</taxon>
        <taxon>Chrysomelidae</taxon>
        <taxon>Galerucinae</taxon>
        <taxon>Alticini</taxon>
        <taxon>Psylliodes</taxon>
    </lineage>
</organism>
<dbReference type="InterPro" id="IPR029006">
    <property type="entry name" value="ADF-H/Gelsolin-like_dom_sf"/>
</dbReference>
<protein>
    <recommendedName>
        <fullName evidence="4">ADF-H domain-containing protein</fullName>
    </recommendedName>
</protein>
<keyword evidence="6" id="KW-1185">Reference proteome</keyword>
<evidence type="ECO:0000256" key="3">
    <source>
        <dbReference type="SAM" id="SignalP"/>
    </source>
</evidence>
<dbReference type="OrthoDB" id="10249245at2759"/>
<dbReference type="SUPFAM" id="SSF55753">
    <property type="entry name" value="Actin depolymerizing proteins"/>
    <property type="match status" value="1"/>
</dbReference>
<keyword evidence="3" id="KW-0732">Signal</keyword>
<sequence length="148" mass="16875">MKTNLIILLCSVAYALGDEVSDAIKDIVNNHNYRYVTFTVNDSATALKVEKKGDKSESLVDFINQLTNSEPRYFIYDFEYESNGSNKQRFLGICWAPDTSSIKRKMQYSSAVNVFKSAVKDVTGLRLVYATDVFELDYNSLFHIAERI</sequence>
<dbReference type="EMBL" id="OV651818">
    <property type="protein sequence ID" value="CAH1111559.1"/>
    <property type="molecule type" value="Genomic_DNA"/>
</dbReference>
<accession>A0A9P0GDC3</accession>
<feature type="domain" description="ADF-H" evidence="4">
    <location>
        <begin position="11"/>
        <end position="146"/>
    </location>
</feature>
<comment type="similarity">
    <text evidence="1">Belongs to the actin-binding proteins ADF family.</text>
</comment>
<dbReference type="GO" id="GO:0030042">
    <property type="term" value="P:actin filament depolymerization"/>
    <property type="evidence" value="ECO:0007669"/>
    <property type="project" value="InterPro"/>
</dbReference>
<dbReference type="Gene3D" id="3.40.20.10">
    <property type="entry name" value="Severin"/>
    <property type="match status" value="1"/>
</dbReference>
<dbReference type="InterPro" id="IPR017904">
    <property type="entry name" value="ADF/Cofilin"/>
</dbReference>